<dbReference type="InterPro" id="IPR016024">
    <property type="entry name" value="ARM-type_fold"/>
</dbReference>
<dbReference type="KEGG" id="spar:SPRG_10161"/>
<accession>A0A067C1I3</accession>
<dbReference type="OrthoDB" id="10374892at2759"/>
<gene>
    <name evidence="1" type="ORF">SPRG_10161</name>
</gene>
<dbReference type="VEuPathDB" id="FungiDB:SPRG_10161"/>
<organism evidence="1 2">
    <name type="scientific">Saprolegnia parasitica (strain CBS 223.65)</name>
    <dbReference type="NCBI Taxonomy" id="695850"/>
    <lineage>
        <taxon>Eukaryota</taxon>
        <taxon>Sar</taxon>
        <taxon>Stramenopiles</taxon>
        <taxon>Oomycota</taxon>
        <taxon>Saprolegniomycetes</taxon>
        <taxon>Saprolegniales</taxon>
        <taxon>Saprolegniaceae</taxon>
        <taxon>Saprolegnia</taxon>
    </lineage>
</organism>
<keyword evidence="2" id="KW-1185">Reference proteome</keyword>
<dbReference type="RefSeq" id="XP_012204697.1">
    <property type="nucleotide sequence ID" value="XM_012349307.1"/>
</dbReference>
<sequence>MEDLVTYACSGRLPPLGGALMRHVRWEDVGAMNMTPSKLCKLGQTLVRQLRAGDADMAAPLWVWTCTLVAKSFLCPTKTEFHAWYAAVVIAAPTVDLPPTLCDLMDTAMLMRGLFIGITNVCPMTAKMKQASRALCIKYDVTHDVVLANWEKQAAIDRKLDVCTLVLDDASSRAQIDLLLKLLRRARDDVQWSSLLLKLLEPRPALALVLLPEVATVLATTKPSKAARKLVLDCMGIVAPAYFCRELVCKALGVLLEDPDATLRLAALKLTMQLRSAHREAFVVGHDRDLQQALVAAIVHDSAKSVVVASVHALATLLHEEPASEAVDLPAELAGHLISKFILVKAAPAAEATHEHVATLLHASSLPIDLNTFMAAVAVADVDQKRRLIDIYAHRHGLSCIEPAAIATRLYTIVHEIEPFGLNLDSTERVLVFFSHVAPSNEGASLWIQELLRRFENAIDQYSAPCSIGVFLLATSWALHMHRRAVEQCTDGALQLLHQLFGSACARTPHDEYVGAHALQFLLAARCKRDTWSAALEDLLSDLLFCGPCQPPLMRLWYTLPQAQERVYYVVAHAQDLAFDGHDLARVQSFVRLLGVVATENAKFIARQCPTLMEASPGSEPDEEHYMDEYELEMDQKRAIQTLARRSRRHNRWFSAH</sequence>
<proteinExistence type="predicted"/>
<dbReference type="EMBL" id="KK583240">
    <property type="protein sequence ID" value="KDO24629.1"/>
    <property type="molecule type" value="Genomic_DNA"/>
</dbReference>
<protein>
    <submittedName>
        <fullName evidence="1">Uncharacterized protein</fullName>
    </submittedName>
</protein>
<dbReference type="OMA" id="EHYMDEY"/>
<evidence type="ECO:0000313" key="1">
    <source>
        <dbReference type="EMBL" id="KDO24629.1"/>
    </source>
</evidence>
<evidence type="ECO:0000313" key="2">
    <source>
        <dbReference type="Proteomes" id="UP000030745"/>
    </source>
</evidence>
<dbReference type="GeneID" id="24132284"/>
<dbReference type="AlphaFoldDB" id="A0A067C1I3"/>
<name>A0A067C1I3_SAPPC</name>
<dbReference type="SUPFAM" id="SSF48371">
    <property type="entry name" value="ARM repeat"/>
    <property type="match status" value="1"/>
</dbReference>
<dbReference type="Proteomes" id="UP000030745">
    <property type="component" value="Unassembled WGS sequence"/>
</dbReference>
<reference evidence="1 2" key="1">
    <citation type="journal article" date="2013" name="PLoS Genet.">
        <title>Distinctive expansion of potential virulence genes in the genome of the oomycete fish pathogen Saprolegnia parasitica.</title>
        <authorList>
            <person name="Jiang R.H."/>
            <person name="de Bruijn I."/>
            <person name="Haas B.J."/>
            <person name="Belmonte R."/>
            <person name="Lobach L."/>
            <person name="Christie J."/>
            <person name="van den Ackerveken G."/>
            <person name="Bottin A."/>
            <person name="Bulone V."/>
            <person name="Diaz-Moreno S.M."/>
            <person name="Dumas B."/>
            <person name="Fan L."/>
            <person name="Gaulin E."/>
            <person name="Govers F."/>
            <person name="Grenville-Briggs L.J."/>
            <person name="Horner N.R."/>
            <person name="Levin J.Z."/>
            <person name="Mammella M."/>
            <person name="Meijer H.J."/>
            <person name="Morris P."/>
            <person name="Nusbaum C."/>
            <person name="Oome S."/>
            <person name="Phillips A.J."/>
            <person name="van Rooyen D."/>
            <person name="Rzeszutek E."/>
            <person name="Saraiva M."/>
            <person name="Secombes C.J."/>
            <person name="Seidl M.F."/>
            <person name="Snel B."/>
            <person name="Stassen J.H."/>
            <person name="Sykes S."/>
            <person name="Tripathy S."/>
            <person name="van den Berg H."/>
            <person name="Vega-Arreguin J.C."/>
            <person name="Wawra S."/>
            <person name="Young S.K."/>
            <person name="Zeng Q."/>
            <person name="Dieguez-Uribeondo J."/>
            <person name="Russ C."/>
            <person name="Tyler B.M."/>
            <person name="van West P."/>
        </authorList>
    </citation>
    <scope>NUCLEOTIDE SEQUENCE [LARGE SCALE GENOMIC DNA]</scope>
    <source>
        <strain evidence="1 2">CBS 223.65</strain>
    </source>
</reference>